<evidence type="ECO:0000313" key="1">
    <source>
        <dbReference type="EMBL" id="KAA5803402.1"/>
    </source>
</evidence>
<gene>
    <name evidence="1" type="ORF">F1654_06225</name>
</gene>
<organism evidence="1 2">
    <name type="scientific">Alkalicaulis satelles</name>
    <dbReference type="NCBI Taxonomy" id="2609175"/>
    <lineage>
        <taxon>Bacteria</taxon>
        <taxon>Pseudomonadati</taxon>
        <taxon>Pseudomonadota</taxon>
        <taxon>Alphaproteobacteria</taxon>
        <taxon>Maricaulales</taxon>
        <taxon>Maricaulaceae</taxon>
        <taxon>Alkalicaulis</taxon>
    </lineage>
</organism>
<dbReference type="Pfam" id="PF04365">
    <property type="entry name" value="BrnT_toxin"/>
    <property type="match status" value="1"/>
</dbReference>
<protein>
    <submittedName>
        <fullName evidence="1">BrnT family toxin</fullName>
    </submittedName>
</protein>
<comment type="caution">
    <text evidence="1">The sequence shown here is derived from an EMBL/GenBank/DDBJ whole genome shotgun (WGS) entry which is preliminary data.</text>
</comment>
<name>A0A5M6ZF61_9PROT</name>
<reference evidence="1 2" key="1">
    <citation type="submission" date="2019-09" db="EMBL/GenBank/DDBJ databases">
        <authorList>
            <person name="Kevbrin V."/>
            <person name="Grouzdev D.S."/>
        </authorList>
    </citation>
    <scope>NUCLEOTIDE SEQUENCE [LARGE SCALE GENOMIC DNA]</scope>
    <source>
        <strain evidence="1 2">G-192</strain>
    </source>
</reference>
<evidence type="ECO:0000313" key="2">
    <source>
        <dbReference type="Proteomes" id="UP000325122"/>
    </source>
</evidence>
<dbReference type="Gene3D" id="3.10.450.530">
    <property type="entry name" value="Ribonuclease toxin, BrnT, of type II toxin-antitoxin system"/>
    <property type="match status" value="1"/>
</dbReference>
<keyword evidence="2" id="KW-1185">Reference proteome</keyword>
<proteinExistence type="predicted"/>
<accession>A0A5M6ZF61</accession>
<dbReference type="Proteomes" id="UP000325122">
    <property type="component" value="Unassembled WGS sequence"/>
</dbReference>
<dbReference type="InterPro" id="IPR007460">
    <property type="entry name" value="BrnT_toxin"/>
</dbReference>
<dbReference type="AlphaFoldDB" id="A0A5M6ZF61"/>
<dbReference type="EMBL" id="VWOJ01000002">
    <property type="protein sequence ID" value="KAA5803402.1"/>
    <property type="molecule type" value="Genomic_DNA"/>
</dbReference>
<sequence>MFVTTFVATMQFEWDEEKDRANRAKHGIGFDEASELFSGDYVLIPARAGPGGEARWIAVGPLGGRPVIAIVHTDRSGRIRIISARPARREERRRFHGTYRTRET</sequence>
<dbReference type="InterPro" id="IPR038573">
    <property type="entry name" value="BrnT_sf"/>
</dbReference>